<name>A0A6G1IV49_9PLEO</name>
<evidence type="ECO:0000313" key="1">
    <source>
        <dbReference type="EMBL" id="KAF2681759.1"/>
    </source>
</evidence>
<reference evidence="1" key="1">
    <citation type="journal article" date="2020" name="Stud. Mycol.">
        <title>101 Dothideomycetes genomes: a test case for predicting lifestyles and emergence of pathogens.</title>
        <authorList>
            <person name="Haridas S."/>
            <person name="Albert R."/>
            <person name="Binder M."/>
            <person name="Bloem J."/>
            <person name="Labutti K."/>
            <person name="Salamov A."/>
            <person name="Andreopoulos B."/>
            <person name="Baker S."/>
            <person name="Barry K."/>
            <person name="Bills G."/>
            <person name="Bluhm B."/>
            <person name="Cannon C."/>
            <person name="Castanera R."/>
            <person name="Culley D."/>
            <person name="Daum C."/>
            <person name="Ezra D."/>
            <person name="Gonzalez J."/>
            <person name="Henrissat B."/>
            <person name="Kuo A."/>
            <person name="Liang C."/>
            <person name="Lipzen A."/>
            <person name="Lutzoni F."/>
            <person name="Magnuson J."/>
            <person name="Mondo S."/>
            <person name="Nolan M."/>
            <person name="Ohm R."/>
            <person name="Pangilinan J."/>
            <person name="Park H.-J."/>
            <person name="Ramirez L."/>
            <person name="Alfaro M."/>
            <person name="Sun H."/>
            <person name="Tritt A."/>
            <person name="Yoshinaga Y."/>
            <person name="Zwiers L.-H."/>
            <person name="Turgeon B."/>
            <person name="Goodwin S."/>
            <person name="Spatafora J."/>
            <person name="Crous P."/>
            <person name="Grigoriev I."/>
        </authorList>
    </citation>
    <scope>NUCLEOTIDE SEQUENCE</scope>
    <source>
        <strain evidence="1">CBS 122367</strain>
    </source>
</reference>
<keyword evidence="2" id="KW-1185">Reference proteome</keyword>
<organism evidence="1 2">
    <name type="scientific">Lentithecium fluviatile CBS 122367</name>
    <dbReference type="NCBI Taxonomy" id="1168545"/>
    <lineage>
        <taxon>Eukaryota</taxon>
        <taxon>Fungi</taxon>
        <taxon>Dikarya</taxon>
        <taxon>Ascomycota</taxon>
        <taxon>Pezizomycotina</taxon>
        <taxon>Dothideomycetes</taxon>
        <taxon>Pleosporomycetidae</taxon>
        <taxon>Pleosporales</taxon>
        <taxon>Massarineae</taxon>
        <taxon>Lentitheciaceae</taxon>
        <taxon>Lentithecium</taxon>
    </lineage>
</organism>
<accession>A0A6G1IV49</accession>
<evidence type="ECO:0000313" key="2">
    <source>
        <dbReference type="Proteomes" id="UP000799291"/>
    </source>
</evidence>
<dbReference type="Proteomes" id="UP000799291">
    <property type="component" value="Unassembled WGS sequence"/>
</dbReference>
<dbReference type="AlphaFoldDB" id="A0A6G1IV49"/>
<proteinExistence type="predicted"/>
<protein>
    <submittedName>
        <fullName evidence="1">Uncharacterized protein</fullName>
    </submittedName>
</protein>
<gene>
    <name evidence="1" type="ORF">K458DRAFT_391707</name>
</gene>
<sequence>MTQRRGESPATKAGAESAGLLYLYGFPPSAARAGPFYRLVDTWWVAKQVNIWKRRFGQPQFAVMSARYAAASGLCLMEEIIWMAPKGLKGPGVTQRARARLALKCCQVTVDRGAGLHQWPMPQQ</sequence>
<dbReference type="EMBL" id="MU005590">
    <property type="protein sequence ID" value="KAF2681759.1"/>
    <property type="molecule type" value="Genomic_DNA"/>
</dbReference>